<evidence type="ECO:0000313" key="2">
    <source>
        <dbReference type="Proteomes" id="UP001415857"/>
    </source>
</evidence>
<sequence length="107" mass="11800">MTQASKSPSNIKFGHVEMPSTEKQLMVNFKNSRAWKSITTCRIQTRGELLIVLPSNCSSLESRLALGSTFNAHQDSENMEEYAAYLPQQPAALKSMYGMPAQKGCVG</sequence>
<dbReference type="Proteomes" id="UP001415857">
    <property type="component" value="Unassembled WGS sequence"/>
</dbReference>
<evidence type="ECO:0000313" key="1">
    <source>
        <dbReference type="EMBL" id="KAK9290238.1"/>
    </source>
</evidence>
<keyword evidence="2" id="KW-1185">Reference proteome</keyword>
<accession>A0AAP0S3H3</accession>
<dbReference type="EMBL" id="JBBPBK010000002">
    <property type="protein sequence ID" value="KAK9290238.1"/>
    <property type="molecule type" value="Genomic_DNA"/>
</dbReference>
<comment type="caution">
    <text evidence="1">The sequence shown here is derived from an EMBL/GenBank/DDBJ whole genome shotgun (WGS) entry which is preliminary data.</text>
</comment>
<reference evidence="1 2" key="1">
    <citation type="journal article" date="2024" name="Plant J.">
        <title>Genome sequences and population genomics reveal climatic adaptation and genomic divergence between two closely related sweetgum species.</title>
        <authorList>
            <person name="Xu W.Q."/>
            <person name="Ren C.Q."/>
            <person name="Zhang X.Y."/>
            <person name="Comes H.P."/>
            <person name="Liu X.H."/>
            <person name="Li Y.G."/>
            <person name="Kettle C.J."/>
            <person name="Jalonen R."/>
            <person name="Gaisberger H."/>
            <person name="Ma Y.Z."/>
            <person name="Qiu Y.X."/>
        </authorList>
    </citation>
    <scope>NUCLEOTIDE SEQUENCE [LARGE SCALE GENOMIC DNA]</scope>
    <source>
        <strain evidence="1">Hangzhou</strain>
    </source>
</reference>
<protein>
    <submittedName>
        <fullName evidence="1">Uncharacterized protein</fullName>
    </submittedName>
</protein>
<gene>
    <name evidence="1" type="ORF">L1049_008405</name>
</gene>
<proteinExistence type="predicted"/>
<dbReference type="AlphaFoldDB" id="A0AAP0S3H3"/>
<name>A0AAP0S3H3_LIQFO</name>
<organism evidence="1 2">
    <name type="scientific">Liquidambar formosana</name>
    <name type="common">Formosan gum</name>
    <dbReference type="NCBI Taxonomy" id="63359"/>
    <lineage>
        <taxon>Eukaryota</taxon>
        <taxon>Viridiplantae</taxon>
        <taxon>Streptophyta</taxon>
        <taxon>Embryophyta</taxon>
        <taxon>Tracheophyta</taxon>
        <taxon>Spermatophyta</taxon>
        <taxon>Magnoliopsida</taxon>
        <taxon>eudicotyledons</taxon>
        <taxon>Gunneridae</taxon>
        <taxon>Pentapetalae</taxon>
        <taxon>Saxifragales</taxon>
        <taxon>Altingiaceae</taxon>
        <taxon>Liquidambar</taxon>
    </lineage>
</organism>